<proteinExistence type="predicted"/>
<dbReference type="Proteomes" id="UP001500751">
    <property type="component" value="Unassembled WGS sequence"/>
</dbReference>
<accession>A0ABP5GXJ5</accession>
<comment type="caution">
    <text evidence="3">The sequence shown here is derived from an EMBL/GenBank/DDBJ whole genome shotgun (WGS) entry which is preliminary data.</text>
</comment>
<feature type="region of interest" description="Disordered" evidence="1">
    <location>
        <begin position="1"/>
        <end position="53"/>
    </location>
</feature>
<feature type="domain" description="Putative restriction endonuclease" evidence="2">
    <location>
        <begin position="90"/>
        <end position="222"/>
    </location>
</feature>
<evidence type="ECO:0000256" key="1">
    <source>
        <dbReference type="SAM" id="MobiDB-lite"/>
    </source>
</evidence>
<dbReference type="SUPFAM" id="SSF52980">
    <property type="entry name" value="Restriction endonuclease-like"/>
    <property type="match status" value="1"/>
</dbReference>
<keyword evidence="4" id="KW-1185">Reference proteome</keyword>
<gene>
    <name evidence="3" type="ORF">GCM10009839_83220</name>
</gene>
<dbReference type="InterPro" id="IPR012296">
    <property type="entry name" value="Nuclease_put_TT1808"/>
</dbReference>
<dbReference type="Pfam" id="PF05685">
    <property type="entry name" value="Uma2"/>
    <property type="match status" value="1"/>
</dbReference>
<dbReference type="InterPro" id="IPR011335">
    <property type="entry name" value="Restrct_endonuc-II-like"/>
</dbReference>
<name>A0ABP5GXJ5_9ACTN</name>
<protein>
    <recommendedName>
        <fullName evidence="2">Putative restriction endonuclease domain-containing protein</fullName>
    </recommendedName>
</protein>
<sequence length="275" mass="29973">MGMTLAVTREPPLEPQGPSEPLGRSKPPEQEPPDPAARATPGTAPGVGAASTPGPVDEAVLTAYGMVEAAGLLSGVSLELWEHLPEDFCRDHELDRGRLITRQSGSRGHQTASRRLANALEKAARSAVGAGAYACLTVNQDVDVRLWDVPAATVRRPDVLVHRCLDPGADLWAEHLLLAVEIVSPTSRATDTGRDNPDSGFESKMTQYARVGIKHYWIVRLKPDDSAIESIEEWRSLDRHPEYTLAAVWTAEPDRDAVGTESPFRIEISWTDLDF</sequence>
<reference evidence="4" key="1">
    <citation type="journal article" date="2019" name="Int. J. Syst. Evol. Microbiol.">
        <title>The Global Catalogue of Microorganisms (GCM) 10K type strain sequencing project: providing services to taxonomists for standard genome sequencing and annotation.</title>
        <authorList>
            <consortium name="The Broad Institute Genomics Platform"/>
            <consortium name="The Broad Institute Genome Sequencing Center for Infectious Disease"/>
            <person name="Wu L."/>
            <person name="Ma J."/>
        </authorList>
    </citation>
    <scope>NUCLEOTIDE SEQUENCE [LARGE SCALE GENOMIC DNA]</scope>
    <source>
        <strain evidence="4">JCM 16014</strain>
    </source>
</reference>
<organism evidence="3 4">
    <name type="scientific">Catenulispora yoronensis</name>
    <dbReference type="NCBI Taxonomy" id="450799"/>
    <lineage>
        <taxon>Bacteria</taxon>
        <taxon>Bacillati</taxon>
        <taxon>Actinomycetota</taxon>
        <taxon>Actinomycetes</taxon>
        <taxon>Catenulisporales</taxon>
        <taxon>Catenulisporaceae</taxon>
        <taxon>Catenulispora</taxon>
    </lineage>
</organism>
<evidence type="ECO:0000313" key="3">
    <source>
        <dbReference type="EMBL" id="GAA2060023.1"/>
    </source>
</evidence>
<dbReference type="InterPro" id="IPR008538">
    <property type="entry name" value="Uma2"/>
</dbReference>
<evidence type="ECO:0000259" key="2">
    <source>
        <dbReference type="Pfam" id="PF05685"/>
    </source>
</evidence>
<dbReference type="Gene3D" id="3.90.1570.10">
    <property type="entry name" value="tt1808, chain A"/>
    <property type="match status" value="1"/>
</dbReference>
<feature type="compositionally biased region" description="Low complexity" evidence="1">
    <location>
        <begin position="36"/>
        <end position="53"/>
    </location>
</feature>
<dbReference type="CDD" id="cd06260">
    <property type="entry name" value="DUF820-like"/>
    <property type="match status" value="1"/>
</dbReference>
<evidence type="ECO:0000313" key="4">
    <source>
        <dbReference type="Proteomes" id="UP001500751"/>
    </source>
</evidence>
<dbReference type="EMBL" id="BAAAQN010000077">
    <property type="protein sequence ID" value="GAA2060023.1"/>
    <property type="molecule type" value="Genomic_DNA"/>
</dbReference>